<dbReference type="SUPFAM" id="SSF117074">
    <property type="entry name" value="Hypothetical protein PA1324"/>
    <property type="match status" value="1"/>
</dbReference>
<dbReference type="InterPro" id="IPR004843">
    <property type="entry name" value="Calcineurin-like_PHP"/>
</dbReference>
<dbReference type="InterPro" id="IPR029052">
    <property type="entry name" value="Metallo-depent_PP-like"/>
</dbReference>
<name>A0A1G9UNT0_9BACT</name>
<feature type="signal peptide" evidence="1">
    <location>
        <begin position="1"/>
        <end position="18"/>
    </location>
</feature>
<reference evidence="5 6" key="1">
    <citation type="submission" date="2016-10" db="EMBL/GenBank/DDBJ databases">
        <authorList>
            <person name="de Groot N.N."/>
        </authorList>
    </citation>
    <scope>NUCLEOTIDE SEQUENCE [LARGE SCALE GENOMIC DNA]</scope>
    <source>
        <strain evidence="5 6">DSM 21668</strain>
    </source>
</reference>
<dbReference type="RefSeq" id="WP_093206049.1">
    <property type="nucleotide sequence ID" value="NZ_FNGS01000007.1"/>
</dbReference>
<dbReference type="SUPFAM" id="SSF56300">
    <property type="entry name" value="Metallo-dependent phosphatases"/>
    <property type="match status" value="1"/>
</dbReference>
<dbReference type="Gene3D" id="3.60.21.10">
    <property type="match status" value="1"/>
</dbReference>
<evidence type="ECO:0000259" key="2">
    <source>
        <dbReference type="Pfam" id="PF00149"/>
    </source>
</evidence>
<feature type="domain" description="Calcineurin-like phosphoesterase C-terminal" evidence="3">
    <location>
        <begin position="341"/>
        <end position="508"/>
    </location>
</feature>
<sequence length="523" mass="58110">MKKILMAGLLAGSLGSAAAQSQVRGLVFEDTNGNGKKDKKEAGIPNVAVTNGRQVVLTDAKGAYTLPVGLDNIISVIKPSGYQIPVGPDNQPRFFRRHKPQGSPQTKFAGVAPTGVLPASVDFGLTKDDEPADFKVLVFGDPQAYTTQQLAFFDKGVVEETRNLTKDVRFGISLGDLVGDNPTLFQPYQQVIGKLGVPWFAVMGNHDMNYDAKADSLSDESFEAAFGPNTYAFSSGKVHFIVLDDILYPDPRDTKGYWGGLRPEQLEFVENDLKFVPKDYLVVLAYHIPMFDDVRPADRQRLFNALKDFPNTLALSAHTHYQRHAFFGKEEGFQREVPHHEYNVGTTSGDWYSGELNDQGIPVSTMRDGTPKGYMFLTFNGNKYAFDYRVAGKPADYKIGIFAPRVMATNQTEKGEVYANFFQGTAKDELEYRIGNGEWKPMKRAEEPDPAMVETRFRWDRSTEELKGVRPSNPVECDHLWKASLPNKLPVGDQTIEVRAKDVYGRTFTSTASIKVTAAPDSE</sequence>
<dbReference type="GO" id="GO:0016787">
    <property type="term" value="F:hydrolase activity"/>
    <property type="evidence" value="ECO:0007669"/>
    <property type="project" value="InterPro"/>
</dbReference>
<feature type="domain" description="Calcineurin-like phosphoesterase" evidence="2">
    <location>
        <begin position="134"/>
        <end position="321"/>
    </location>
</feature>
<dbReference type="Pfam" id="PF16370">
    <property type="entry name" value="MetallophosC"/>
    <property type="match status" value="1"/>
</dbReference>
<dbReference type="PANTHER" id="PTHR43143:SF6">
    <property type="entry name" value="BLL3016 PROTEIN"/>
    <property type="match status" value="1"/>
</dbReference>
<dbReference type="Pfam" id="PF16371">
    <property type="entry name" value="MetallophosN"/>
    <property type="match status" value="1"/>
</dbReference>
<dbReference type="AlphaFoldDB" id="A0A1G9UNT0"/>
<evidence type="ECO:0000259" key="3">
    <source>
        <dbReference type="Pfam" id="PF16370"/>
    </source>
</evidence>
<dbReference type="Pfam" id="PF00149">
    <property type="entry name" value="Metallophos"/>
    <property type="match status" value="1"/>
</dbReference>
<dbReference type="Gene3D" id="2.60.40.10">
    <property type="entry name" value="Immunoglobulins"/>
    <property type="match status" value="1"/>
</dbReference>
<feature type="chain" id="PRO_5011638441" evidence="1">
    <location>
        <begin position="19"/>
        <end position="523"/>
    </location>
</feature>
<keyword evidence="1" id="KW-0732">Signal</keyword>
<feature type="domain" description="Calcineurin-like phosphoesterase N-terminal" evidence="4">
    <location>
        <begin position="38"/>
        <end position="108"/>
    </location>
</feature>
<evidence type="ECO:0000259" key="4">
    <source>
        <dbReference type="Pfam" id="PF16371"/>
    </source>
</evidence>
<dbReference type="PANTHER" id="PTHR43143">
    <property type="entry name" value="METALLOPHOSPHOESTERASE, CALCINEURIN SUPERFAMILY"/>
    <property type="match status" value="1"/>
</dbReference>
<protein>
    <submittedName>
        <fullName evidence="5">Calcineurin-like phosphoesterase</fullName>
    </submittedName>
</protein>
<dbReference type="EMBL" id="FNGS01000007">
    <property type="protein sequence ID" value="SDM61602.1"/>
    <property type="molecule type" value="Genomic_DNA"/>
</dbReference>
<dbReference type="InterPro" id="IPR032288">
    <property type="entry name" value="Metallophos_C"/>
</dbReference>
<dbReference type="InterPro" id="IPR051918">
    <property type="entry name" value="STPP_CPPED1"/>
</dbReference>
<dbReference type="InterPro" id="IPR032285">
    <property type="entry name" value="Metallophos_N"/>
</dbReference>
<organism evidence="5 6">
    <name type="scientific">Siphonobacter aquaeclarae</name>
    <dbReference type="NCBI Taxonomy" id="563176"/>
    <lineage>
        <taxon>Bacteria</taxon>
        <taxon>Pseudomonadati</taxon>
        <taxon>Bacteroidota</taxon>
        <taxon>Cytophagia</taxon>
        <taxon>Cytophagales</taxon>
        <taxon>Cytophagaceae</taxon>
        <taxon>Siphonobacter</taxon>
    </lineage>
</organism>
<evidence type="ECO:0000256" key="1">
    <source>
        <dbReference type="SAM" id="SignalP"/>
    </source>
</evidence>
<dbReference type="InterPro" id="IPR013783">
    <property type="entry name" value="Ig-like_fold"/>
</dbReference>
<evidence type="ECO:0000313" key="5">
    <source>
        <dbReference type="EMBL" id="SDM61602.1"/>
    </source>
</evidence>
<evidence type="ECO:0000313" key="6">
    <source>
        <dbReference type="Proteomes" id="UP000198901"/>
    </source>
</evidence>
<accession>A0A1G9UNT0</accession>
<gene>
    <name evidence="5" type="ORF">SAMN04488090_3894</name>
</gene>
<dbReference type="STRING" id="563176.SAMN04488090_3894"/>
<dbReference type="OrthoDB" id="1776264at2"/>
<keyword evidence="6" id="KW-1185">Reference proteome</keyword>
<dbReference type="Proteomes" id="UP000198901">
    <property type="component" value="Unassembled WGS sequence"/>
</dbReference>
<proteinExistence type="predicted"/>